<evidence type="ECO:0000313" key="1">
    <source>
        <dbReference type="Ensembl" id="ENSCMIP00000009422.1"/>
    </source>
</evidence>
<name>A0A4W3H2M7_CALMI</name>
<organism evidence="1 2">
    <name type="scientific">Callorhinchus milii</name>
    <name type="common">Ghost shark</name>
    <dbReference type="NCBI Taxonomy" id="7868"/>
    <lineage>
        <taxon>Eukaryota</taxon>
        <taxon>Metazoa</taxon>
        <taxon>Chordata</taxon>
        <taxon>Craniata</taxon>
        <taxon>Vertebrata</taxon>
        <taxon>Chondrichthyes</taxon>
        <taxon>Holocephali</taxon>
        <taxon>Chimaeriformes</taxon>
        <taxon>Callorhinchidae</taxon>
        <taxon>Callorhinchus</taxon>
    </lineage>
</organism>
<reference evidence="1" key="4">
    <citation type="submission" date="2025-08" db="UniProtKB">
        <authorList>
            <consortium name="Ensembl"/>
        </authorList>
    </citation>
    <scope>IDENTIFICATION</scope>
</reference>
<accession>A0A4W3H2M7</accession>
<dbReference type="AlphaFoldDB" id="A0A4W3H2M7"/>
<dbReference type="Gene3D" id="3.90.79.10">
    <property type="entry name" value="Nucleoside Triphosphate Pyrophosphohydrolase"/>
    <property type="match status" value="1"/>
</dbReference>
<sequence length="37" mass="4445">MKSHDSVSILLFNTSRQCFILVKQFRPEQLELRYMVS</sequence>
<reference evidence="2" key="1">
    <citation type="journal article" date="2006" name="Science">
        <title>Ancient noncoding elements conserved in the human genome.</title>
        <authorList>
            <person name="Venkatesh B."/>
            <person name="Kirkness E.F."/>
            <person name="Loh Y.H."/>
            <person name="Halpern A.L."/>
            <person name="Lee A.P."/>
            <person name="Johnson J."/>
            <person name="Dandona N."/>
            <person name="Viswanathan L.D."/>
            <person name="Tay A."/>
            <person name="Venter J.C."/>
            <person name="Strausberg R.L."/>
            <person name="Brenner S."/>
        </authorList>
    </citation>
    <scope>NUCLEOTIDE SEQUENCE [LARGE SCALE GENOMIC DNA]</scope>
</reference>
<reference evidence="2" key="2">
    <citation type="journal article" date="2007" name="PLoS Biol.">
        <title>Survey sequencing and comparative analysis of the elephant shark (Callorhinchus milii) genome.</title>
        <authorList>
            <person name="Venkatesh B."/>
            <person name="Kirkness E.F."/>
            <person name="Loh Y.H."/>
            <person name="Halpern A.L."/>
            <person name="Lee A.P."/>
            <person name="Johnson J."/>
            <person name="Dandona N."/>
            <person name="Viswanathan L.D."/>
            <person name="Tay A."/>
            <person name="Venter J.C."/>
            <person name="Strausberg R.L."/>
            <person name="Brenner S."/>
        </authorList>
    </citation>
    <scope>NUCLEOTIDE SEQUENCE [LARGE SCALE GENOMIC DNA]</scope>
</reference>
<proteinExistence type="predicted"/>
<reference evidence="1" key="5">
    <citation type="submission" date="2025-09" db="UniProtKB">
        <authorList>
            <consortium name="Ensembl"/>
        </authorList>
    </citation>
    <scope>IDENTIFICATION</scope>
</reference>
<reference evidence="2" key="3">
    <citation type="journal article" date="2014" name="Nature">
        <title>Elephant shark genome provides unique insights into gnathostome evolution.</title>
        <authorList>
            <consortium name="International Elephant Shark Genome Sequencing Consortium"/>
            <person name="Venkatesh B."/>
            <person name="Lee A.P."/>
            <person name="Ravi V."/>
            <person name="Maurya A.K."/>
            <person name="Lian M.M."/>
            <person name="Swann J.B."/>
            <person name="Ohta Y."/>
            <person name="Flajnik M.F."/>
            <person name="Sutoh Y."/>
            <person name="Kasahara M."/>
            <person name="Hoon S."/>
            <person name="Gangu V."/>
            <person name="Roy S.W."/>
            <person name="Irimia M."/>
            <person name="Korzh V."/>
            <person name="Kondrychyn I."/>
            <person name="Lim Z.W."/>
            <person name="Tay B.H."/>
            <person name="Tohari S."/>
            <person name="Kong K.W."/>
            <person name="Ho S."/>
            <person name="Lorente-Galdos B."/>
            <person name="Quilez J."/>
            <person name="Marques-Bonet T."/>
            <person name="Raney B.J."/>
            <person name="Ingham P.W."/>
            <person name="Tay A."/>
            <person name="Hillier L.W."/>
            <person name="Minx P."/>
            <person name="Boehm T."/>
            <person name="Wilson R.K."/>
            <person name="Brenner S."/>
            <person name="Warren W.C."/>
        </authorList>
    </citation>
    <scope>NUCLEOTIDE SEQUENCE [LARGE SCALE GENOMIC DNA]</scope>
</reference>
<dbReference type="Ensembl" id="ENSCMIT00000009680.1">
    <property type="protein sequence ID" value="ENSCMIP00000009422.1"/>
    <property type="gene ID" value="ENSCMIG00000004998.1"/>
</dbReference>
<dbReference type="Proteomes" id="UP000314986">
    <property type="component" value="Unassembled WGS sequence"/>
</dbReference>
<dbReference type="InParanoid" id="A0A4W3H2M7"/>
<evidence type="ECO:0000313" key="2">
    <source>
        <dbReference type="Proteomes" id="UP000314986"/>
    </source>
</evidence>
<keyword evidence="2" id="KW-1185">Reference proteome</keyword>
<protein>
    <submittedName>
        <fullName evidence="1">Uncharacterized protein</fullName>
    </submittedName>
</protein>